<dbReference type="InterPro" id="IPR052709">
    <property type="entry name" value="Transposase-MT_Hybrid"/>
</dbReference>
<organism evidence="1 2">
    <name type="scientific">Rotaria magnacalcarata</name>
    <dbReference type="NCBI Taxonomy" id="392030"/>
    <lineage>
        <taxon>Eukaryota</taxon>
        <taxon>Metazoa</taxon>
        <taxon>Spiralia</taxon>
        <taxon>Gnathifera</taxon>
        <taxon>Rotifera</taxon>
        <taxon>Eurotatoria</taxon>
        <taxon>Bdelloidea</taxon>
        <taxon>Philodinida</taxon>
        <taxon>Philodinidae</taxon>
        <taxon>Rotaria</taxon>
    </lineage>
</organism>
<proteinExistence type="predicted"/>
<dbReference type="AlphaFoldDB" id="A0A8S3J0X9"/>
<dbReference type="PANTHER" id="PTHR46060">
    <property type="entry name" value="MARINER MOS1 TRANSPOSASE-LIKE PROTEIN"/>
    <property type="match status" value="1"/>
</dbReference>
<name>A0A8S3J0X9_9BILA</name>
<dbReference type="Gene3D" id="3.30.420.10">
    <property type="entry name" value="Ribonuclease H-like superfamily/Ribonuclease H"/>
    <property type="match status" value="1"/>
</dbReference>
<dbReference type="InterPro" id="IPR036388">
    <property type="entry name" value="WH-like_DNA-bd_sf"/>
</dbReference>
<dbReference type="InterPro" id="IPR001888">
    <property type="entry name" value="Transposase_1"/>
</dbReference>
<evidence type="ECO:0008006" key="3">
    <source>
        <dbReference type="Google" id="ProtNLM"/>
    </source>
</evidence>
<dbReference type="EMBL" id="CAJOBJ010350518">
    <property type="protein sequence ID" value="CAF5207575.1"/>
    <property type="molecule type" value="Genomic_DNA"/>
</dbReference>
<dbReference type="Proteomes" id="UP000681720">
    <property type="component" value="Unassembled WGS sequence"/>
</dbReference>
<gene>
    <name evidence="1" type="ORF">GIL414_LOCUS78686</name>
</gene>
<evidence type="ECO:0000313" key="2">
    <source>
        <dbReference type="Proteomes" id="UP000681720"/>
    </source>
</evidence>
<dbReference type="InterPro" id="IPR036397">
    <property type="entry name" value="RNaseH_sf"/>
</dbReference>
<accession>A0A8S3J0X9</accession>
<dbReference type="Gene3D" id="1.10.10.10">
    <property type="entry name" value="Winged helix-like DNA-binding domain superfamily/Winged helix DNA-binding domain"/>
    <property type="match status" value="1"/>
</dbReference>
<dbReference type="GO" id="GO:0003676">
    <property type="term" value="F:nucleic acid binding"/>
    <property type="evidence" value="ECO:0007669"/>
    <property type="project" value="InterPro"/>
</dbReference>
<protein>
    <recommendedName>
        <fullName evidence="3">Transposase</fullName>
    </recommendedName>
</protein>
<sequence>NGNFELDDLPHTGRPLEVDMDLLKQLIEQDPHLTTRCLAERLGCSHITVETHLHELDKTWKYGVWIPHELSPIQLQQRVDACVELRTSHRNYQWLHNLITGDEKWMLYINYTYHRQWLSAGRTGVATPKPDLHHKKVMLSVWWGVKGIIHWEILPDSCSITADLYCQQLDRVAAKLKGKQDRIYFFHDNARPHVAKSTRQKLLSLG</sequence>
<comment type="caution">
    <text evidence="1">The sequence shown here is derived from an EMBL/GenBank/DDBJ whole genome shotgun (WGS) entry which is preliminary data.</text>
</comment>
<dbReference type="Pfam" id="PF01359">
    <property type="entry name" value="Transposase_1"/>
    <property type="match status" value="1"/>
</dbReference>
<dbReference type="PANTHER" id="PTHR46060:SF1">
    <property type="entry name" value="MARINER MOS1 TRANSPOSASE-LIKE PROTEIN"/>
    <property type="match status" value="1"/>
</dbReference>
<feature type="non-terminal residue" evidence="1">
    <location>
        <position position="1"/>
    </location>
</feature>
<evidence type="ECO:0000313" key="1">
    <source>
        <dbReference type="EMBL" id="CAF5207575.1"/>
    </source>
</evidence>
<reference evidence="1" key="1">
    <citation type="submission" date="2021-02" db="EMBL/GenBank/DDBJ databases">
        <authorList>
            <person name="Nowell W R."/>
        </authorList>
    </citation>
    <scope>NUCLEOTIDE SEQUENCE</scope>
</reference>